<dbReference type="AlphaFoldDB" id="A0A6C0INQ2"/>
<dbReference type="SUPFAM" id="SSF52151">
    <property type="entry name" value="FabD/lysophospholipase-like"/>
    <property type="match status" value="1"/>
</dbReference>
<dbReference type="InterPro" id="IPR052580">
    <property type="entry name" value="Lipid_Hydrolase"/>
</dbReference>
<organism evidence="3">
    <name type="scientific">viral metagenome</name>
    <dbReference type="NCBI Taxonomy" id="1070528"/>
    <lineage>
        <taxon>unclassified sequences</taxon>
        <taxon>metagenomes</taxon>
        <taxon>organismal metagenomes</taxon>
    </lineage>
</organism>
<evidence type="ECO:0000313" key="3">
    <source>
        <dbReference type="EMBL" id="QHT94834.1"/>
    </source>
</evidence>
<accession>A0A6C0INQ2</accession>
<feature type="domain" description="PNPLA" evidence="2">
    <location>
        <begin position="5"/>
        <end position="189"/>
    </location>
</feature>
<proteinExistence type="predicted"/>
<dbReference type="EMBL" id="MN740232">
    <property type="protein sequence ID" value="QHT94834.1"/>
    <property type="molecule type" value="Genomic_DNA"/>
</dbReference>
<sequence>MIKNIVLGSGGHNLIRMMGCIDTLIKVKYMEQDKIENIYATSAGAILGVYICLKLDWDALMEYIINKPWTKRYENNAVSIFSAFDDKGIFGNDFVKDLLEIQFKIKGLKPSMTLKEFYEYSNINLNIYSFNLNKFESECLNYQSSPELSVLDAVYMSSTFPFIFKPMYVNDSYYIDGGVDLDFPHDKCIADMNKDEETLSIKVIHSQKQKNMPLKKNSNILEMAIYMFRKLIHENRKKNEMSIPKNYIEVAGETFTLESINEVFDKENRRRWLNDGREIAHKFLNYNTDLTNSFKFSSVGAASNS</sequence>
<evidence type="ECO:0000256" key="1">
    <source>
        <dbReference type="ARBA" id="ARBA00023098"/>
    </source>
</evidence>
<protein>
    <recommendedName>
        <fullName evidence="2">PNPLA domain-containing protein</fullName>
    </recommendedName>
</protein>
<dbReference type="PANTHER" id="PTHR46394:SF1">
    <property type="entry name" value="PNPLA DOMAIN-CONTAINING PROTEIN"/>
    <property type="match status" value="1"/>
</dbReference>
<name>A0A6C0INQ2_9ZZZZ</name>
<dbReference type="GO" id="GO:0006629">
    <property type="term" value="P:lipid metabolic process"/>
    <property type="evidence" value="ECO:0007669"/>
    <property type="project" value="UniProtKB-KW"/>
</dbReference>
<keyword evidence="1" id="KW-0443">Lipid metabolism</keyword>
<dbReference type="Gene3D" id="3.40.1090.10">
    <property type="entry name" value="Cytosolic phospholipase A2 catalytic domain"/>
    <property type="match status" value="2"/>
</dbReference>
<dbReference type="Pfam" id="PF01734">
    <property type="entry name" value="Patatin"/>
    <property type="match status" value="1"/>
</dbReference>
<reference evidence="3" key="1">
    <citation type="journal article" date="2020" name="Nature">
        <title>Giant virus diversity and host interactions through global metagenomics.</title>
        <authorList>
            <person name="Schulz F."/>
            <person name="Roux S."/>
            <person name="Paez-Espino D."/>
            <person name="Jungbluth S."/>
            <person name="Walsh D.A."/>
            <person name="Denef V.J."/>
            <person name="McMahon K.D."/>
            <person name="Konstantinidis K.T."/>
            <person name="Eloe-Fadrosh E.A."/>
            <person name="Kyrpides N.C."/>
            <person name="Woyke T."/>
        </authorList>
    </citation>
    <scope>NUCLEOTIDE SEQUENCE</scope>
    <source>
        <strain evidence="3">GVMAG-M-3300024261-37</strain>
    </source>
</reference>
<dbReference type="InterPro" id="IPR016035">
    <property type="entry name" value="Acyl_Trfase/lysoPLipase"/>
</dbReference>
<dbReference type="PROSITE" id="PS51635">
    <property type="entry name" value="PNPLA"/>
    <property type="match status" value="1"/>
</dbReference>
<dbReference type="InterPro" id="IPR002641">
    <property type="entry name" value="PNPLA_dom"/>
</dbReference>
<dbReference type="PANTHER" id="PTHR46394">
    <property type="entry name" value="ANNEXIN"/>
    <property type="match status" value="1"/>
</dbReference>
<evidence type="ECO:0000259" key="2">
    <source>
        <dbReference type="PROSITE" id="PS51635"/>
    </source>
</evidence>